<feature type="transmembrane region" description="Helical" evidence="2">
    <location>
        <begin position="177"/>
        <end position="193"/>
    </location>
</feature>
<keyword evidence="5" id="KW-1185">Reference proteome</keyword>
<dbReference type="InterPro" id="IPR052901">
    <property type="entry name" value="Bact_TGase-like"/>
</dbReference>
<accession>A0A2U1SZY0</accession>
<dbReference type="Pfam" id="PF11992">
    <property type="entry name" value="TgpA_N"/>
    <property type="match status" value="1"/>
</dbReference>
<feature type="region of interest" description="Disordered" evidence="1">
    <location>
        <begin position="574"/>
        <end position="613"/>
    </location>
</feature>
<dbReference type="InterPro" id="IPR002931">
    <property type="entry name" value="Transglutaminase-like"/>
</dbReference>
<feature type="transmembrane region" description="Helical" evidence="2">
    <location>
        <begin position="151"/>
        <end position="170"/>
    </location>
</feature>
<evidence type="ECO:0000256" key="1">
    <source>
        <dbReference type="SAM" id="MobiDB-lite"/>
    </source>
</evidence>
<reference evidence="5" key="1">
    <citation type="submission" date="2018-04" db="EMBL/GenBank/DDBJ databases">
        <authorList>
            <person name="Liu S."/>
            <person name="Wang Z."/>
            <person name="Li J."/>
        </authorList>
    </citation>
    <scope>NUCLEOTIDE SEQUENCE [LARGE SCALE GENOMIC DNA]</scope>
    <source>
        <strain evidence="5">S1194</strain>
    </source>
</reference>
<evidence type="ECO:0000256" key="2">
    <source>
        <dbReference type="SAM" id="Phobius"/>
    </source>
</evidence>
<proteinExistence type="predicted"/>
<dbReference type="PANTHER" id="PTHR42736:SF1">
    <property type="entry name" value="PROTEIN-GLUTAMINE GAMMA-GLUTAMYLTRANSFERASE"/>
    <property type="match status" value="1"/>
</dbReference>
<feature type="transmembrane region" description="Helical" evidence="2">
    <location>
        <begin position="199"/>
        <end position="215"/>
    </location>
</feature>
<keyword evidence="2" id="KW-0472">Membrane</keyword>
<feature type="transmembrane region" description="Helical" evidence="2">
    <location>
        <begin position="46"/>
        <end position="68"/>
    </location>
</feature>
<dbReference type="InterPro" id="IPR038765">
    <property type="entry name" value="Papain-like_cys_pep_sf"/>
</dbReference>
<name>A0A2U1SZY0_9MICO</name>
<protein>
    <recommendedName>
        <fullName evidence="3">Transglutaminase-like domain-containing protein</fullName>
    </recommendedName>
</protein>
<dbReference type="InterPro" id="IPR021878">
    <property type="entry name" value="TgpA_N"/>
</dbReference>
<dbReference type="EMBL" id="QEEX01000001">
    <property type="protein sequence ID" value="PWB97093.1"/>
    <property type="molecule type" value="Genomic_DNA"/>
</dbReference>
<comment type="caution">
    <text evidence="4">The sequence shown here is derived from an EMBL/GenBank/DDBJ whole genome shotgun (WGS) entry which is preliminary data.</text>
</comment>
<feature type="compositionally biased region" description="Low complexity" evidence="1">
    <location>
        <begin position="575"/>
        <end position="606"/>
    </location>
</feature>
<evidence type="ECO:0000313" key="4">
    <source>
        <dbReference type="EMBL" id="PWB97093.1"/>
    </source>
</evidence>
<feature type="transmembrane region" description="Helical" evidence="2">
    <location>
        <begin position="20"/>
        <end position="40"/>
    </location>
</feature>
<feature type="domain" description="Transglutaminase-like" evidence="3">
    <location>
        <begin position="482"/>
        <end position="559"/>
    </location>
</feature>
<feature type="transmembrane region" description="Helical" evidence="2">
    <location>
        <begin position="621"/>
        <end position="642"/>
    </location>
</feature>
<dbReference type="SUPFAM" id="SSF54001">
    <property type="entry name" value="Cysteine proteinases"/>
    <property type="match status" value="1"/>
</dbReference>
<gene>
    <name evidence="4" type="ORF">DF220_04000</name>
</gene>
<dbReference type="Pfam" id="PF01841">
    <property type="entry name" value="Transglut_core"/>
    <property type="match status" value="1"/>
</dbReference>
<evidence type="ECO:0000259" key="3">
    <source>
        <dbReference type="SMART" id="SM00460"/>
    </source>
</evidence>
<dbReference type="Proteomes" id="UP000244978">
    <property type="component" value="Unassembled WGS sequence"/>
</dbReference>
<dbReference type="AlphaFoldDB" id="A0A2U1SZY0"/>
<keyword evidence="2" id="KW-1133">Transmembrane helix</keyword>
<feature type="transmembrane region" description="Helical" evidence="2">
    <location>
        <begin position="227"/>
        <end position="245"/>
    </location>
</feature>
<evidence type="ECO:0000313" key="5">
    <source>
        <dbReference type="Proteomes" id="UP000244978"/>
    </source>
</evidence>
<keyword evidence="2" id="KW-0812">Transmembrane</keyword>
<sequence>MQGAVGVAHDEGVSRRPSPWAATGALFVALMAAMGALHVALEGSSWWFVCAGAAAAVLAASGGTRAALGAVSASRASVARPGRANRAIIALLPTLVGSVVAMILVPLFVVPSTTVLGLPTTRTGQALELLYPLGAESLSAQIPPAEVDEGVLAILVTGIAVMAVLLDALAISLRRPALAGIGLMVLAIAPSVVVRSAEFGWLLLTGLAWLWLLAAGRPLRGRRAWDAVAVGASAAVFALLVPLFAPVPSGSTATGSGGGEIRMGVNPIVGLGQDLRRPVVREALEYSTTSGTPRYLRLMALEGFDDSGWFHVPSPAEPLESGAVPPPPGLSDDVTRFVETTSITIRELGGLWVPMPYPAVGVEGFKAAATWDFDTVALRADRRSVRGEKFSVSSLSLDPTPQQLQDAGVAVPEPYQDLAQLDPSWPAVISETAASVTVDATTSYERALAIQDFLRNGDFLYSEKAPVREGYDGSSADVVGVFLAEGSGYCVHFASAMALMARSVGIPARVAVGFLPGEKSDETGFDEGETAWLVTSKELHAWPELYFDGIGWVPFEPTTGRGEVPDYAEPEALDDVAPADPSAAPVPSTRPSAAPTTPLAPAEALPGTGQAGPTNSSLSPWLLAIPVVVFLALVPALARLLVRAVQLSAVRRRRAESVVAWNEVVRSARDLGVPVEPATTPRQNAAILARQLGQQQPALDRLLDAVEREQFSRDDTGYPRAASDARSVIRGLRRSVSLRRRAIATLWPRSAIERIIRTIS</sequence>
<feature type="transmembrane region" description="Helical" evidence="2">
    <location>
        <begin position="88"/>
        <end position="109"/>
    </location>
</feature>
<dbReference type="PANTHER" id="PTHR42736">
    <property type="entry name" value="PROTEIN-GLUTAMINE GAMMA-GLUTAMYLTRANSFERASE"/>
    <property type="match status" value="1"/>
</dbReference>
<dbReference type="SMART" id="SM00460">
    <property type="entry name" value="TGc"/>
    <property type="match status" value="1"/>
</dbReference>
<dbReference type="Gene3D" id="3.10.620.30">
    <property type="match status" value="1"/>
</dbReference>
<organism evidence="4 5">
    <name type="scientific">Homoserinimonas hongtaonis</name>
    <dbReference type="NCBI Taxonomy" id="2079791"/>
    <lineage>
        <taxon>Bacteria</taxon>
        <taxon>Bacillati</taxon>
        <taxon>Actinomycetota</taxon>
        <taxon>Actinomycetes</taxon>
        <taxon>Micrococcales</taxon>
        <taxon>Microbacteriaceae</taxon>
        <taxon>Homoserinimonas</taxon>
    </lineage>
</organism>